<dbReference type="RefSeq" id="XP_069205362.1">
    <property type="nucleotide sequence ID" value="XM_069357425.1"/>
</dbReference>
<feature type="compositionally biased region" description="Basic and acidic residues" evidence="1">
    <location>
        <begin position="102"/>
        <end position="115"/>
    </location>
</feature>
<feature type="compositionally biased region" description="Polar residues" evidence="1">
    <location>
        <begin position="283"/>
        <end position="297"/>
    </location>
</feature>
<sequence length="347" mass="36773">METPNTRSRRKRELELLGSQEEKSTVVWGQDDQLLREFMADASDNAIPLPSPTQKPRPLRPSSSTASAHPRKRPCRVSRAASNPPAHLAAGSHRNTPPVDDDQGKRLDALLDRFLDLSSRPASSSSSATLSSRSTSSIPTPSTSSARVTVRQPMTERSTNHRPPPLAATRSLSPTKAKTTAPVPDRRTTSVDSVKPPPTSQARFRPPLLSSAAGVRPQGVRSSPRRAASLNPYSSSSSSTRGPAQAQGALPRVNISSGMPGRPGVKRGSASPTKQPAARIGLTTRQSTVKTAPTRQASAPPPPTTVRQAPEPHASSDGDTSIDSLDILFEGGGEEIDNLLRAVDGQT</sequence>
<organism evidence="2 3">
    <name type="scientific">Vanrija albida</name>
    <dbReference type="NCBI Taxonomy" id="181172"/>
    <lineage>
        <taxon>Eukaryota</taxon>
        <taxon>Fungi</taxon>
        <taxon>Dikarya</taxon>
        <taxon>Basidiomycota</taxon>
        <taxon>Agaricomycotina</taxon>
        <taxon>Tremellomycetes</taxon>
        <taxon>Trichosporonales</taxon>
        <taxon>Trichosporonaceae</taxon>
        <taxon>Vanrija</taxon>
    </lineage>
</organism>
<comment type="caution">
    <text evidence="2">The sequence shown here is derived from an EMBL/GenBank/DDBJ whole genome shotgun (WGS) entry which is preliminary data.</text>
</comment>
<feature type="region of interest" description="Disordered" evidence="1">
    <location>
        <begin position="1"/>
        <end position="325"/>
    </location>
</feature>
<dbReference type="Proteomes" id="UP001565368">
    <property type="component" value="Unassembled WGS sequence"/>
</dbReference>
<feature type="compositionally biased region" description="Basic and acidic residues" evidence="1">
    <location>
        <begin position="12"/>
        <end position="24"/>
    </location>
</feature>
<name>A0ABR3PSI6_9TREE</name>
<gene>
    <name evidence="2" type="ORF">Q8F55_009049</name>
</gene>
<accession>A0ABR3PSI6</accession>
<keyword evidence="3" id="KW-1185">Reference proteome</keyword>
<feature type="compositionally biased region" description="Low complexity" evidence="1">
    <location>
        <begin position="116"/>
        <end position="147"/>
    </location>
</feature>
<protein>
    <submittedName>
        <fullName evidence="2">Uncharacterized protein</fullName>
    </submittedName>
</protein>
<evidence type="ECO:0000313" key="3">
    <source>
        <dbReference type="Proteomes" id="UP001565368"/>
    </source>
</evidence>
<dbReference type="EMBL" id="JBBXJM010000007">
    <property type="protein sequence ID" value="KAL1405418.1"/>
    <property type="molecule type" value="Genomic_DNA"/>
</dbReference>
<evidence type="ECO:0000313" key="2">
    <source>
        <dbReference type="EMBL" id="KAL1405418.1"/>
    </source>
</evidence>
<evidence type="ECO:0000256" key="1">
    <source>
        <dbReference type="SAM" id="MobiDB-lite"/>
    </source>
</evidence>
<dbReference type="GeneID" id="95990092"/>
<proteinExistence type="predicted"/>
<reference evidence="2 3" key="1">
    <citation type="submission" date="2023-08" db="EMBL/GenBank/DDBJ databases">
        <title>Annotated Genome Sequence of Vanrija albida AlHP1.</title>
        <authorList>
            <person name="Herzog R."/>
        </authorList>
    </citation>
    <scope>NUCLEOTIDE SEQUENCE [LARGE SCALE GENOMIC DNA]</scope>
    <source>
        <strain evidence="2 3">AlHP1</strain>
    </source>
</reference>